<evidence type="ECO:0000256" key="7">
    <source>
        <dbReference type="SAM" id="MobiDB-lite"/>
    </source>
</evidence>
<feature type="transmembrane region" description="Helical" evidence="8">
    <location>
        <begin position="309"/>
        <end position="333"/>
    </location>
</feature>
<evidence type="ECO:0000256" key="2">
    <source>
        <dbReference type="ARBA" id="ARBA00022448"/>
    </source>
</evidence>
<keyword evidence="3" id="KW-1003">Cell membrane</keyword>
<feature type="transmembrane region" description="Helical" evidence="8">
    <location>
        <begin position="380"/>
        <end position="407"/>
    </location>
</feature>
<evidence type="ECO:0000256" key="3">
    <source>
        <dbReference type="ARBA" id="ARBA00022475"/>
    </source>
</evidence>
<proteinExistence type="predicted"/>
<dbReference type="GO" id="GO:0042910">
    <property type="term" value="F:xenobiotic transmembrane transporter activity"/>
    <property type="evidence" value="ECO:0007669"/>
    <property type="project" value="InterPro"/>
</dbReference>
<feature type="transmembrane region" description="Helical" evidence="8">
    <location>
        <begin position="224"/>
        <end position="245"/>
    </location>
</feature>
<feature type="transmembrane region" description="Helical" evidence="8">
    <location>
        <begin position="48"/>
        <end position="69"/>
    </location>
</feature>
<dbReference type="PANTHER" id="PTHR43549">
    <property type="entry name" value="MULTIDRUG RESISTANCE PROTEIN YPNP-RELATED"/>
    <property type="match status" value="1"/>
</dbReference>
<accession>A0A6P2SDM4</accession>
<dbReference type="PANTHER" id="PTHR43549:SF2">
    <property type="entry name" value="MULTIDRUG RESISTANCE PROTEIN NORM-RELATED"/>
    <property type="match status" value="1"/>
</dbReference>
<dbReference type="EMBL" id="CABVPY010000085">
    <property type="protein sequence ID" value="VWC43048.1"/>
    <property type="molecule type" value="Genomic_DNA"/>
</dbReference>
<evidence type="ECO:0000256" key="5">
    <source>
        <dbReference type="ARBA" id="ARBA00022989"/>
    </source>
</evidence>
<dbReference type="GO" id="GO:0005886">
    <property type="term" value="C:plasma membrane"/>
    <property type="evidence" value="ECO:0007669"/>
    <property type="project" value="UniProtKB-SubCell"/>
</dbReference>
<feature type="region of interest" description="Disordered" evidence="7">
    <location>
        <begin position="1"/>
        <end position="21"/>
    </location>
</feature>
<dbReference type="Proteomes" id="UP000494170">
    <property type="component" value="Unassembled WGS sequence"/>
</dbReference>
<comment type="subcellular location">
    <subcellularLocation>
        <location evidence="1">Cell membrane</location>
        <topology evidence="1">Multi-pass membrane protein</topology>
    </subcellularLocation>
</comment>
<evidence type="ECO:0000256" key="6">
    <source>
        <dbReference type="ARBA" id="ARBA00023136"/>
    </source>
</evidence>
<keyword evidence="5 8" id="KW-1133">Transmembrane helix</keyword>
<keyword evidence="6 8" id="KW-0472">Membrane</keyword>
<feature type="transmembrane region" description="Helical" evidence="8">
    <location>
        <begin position="419"/>
        <end position="439"/>
    </location>
</feature>
<dbReference type="InterPro" id="IPR002528">
    <property type="entry name" value="MATE_fam"/>
</dbReference>
<evidence type="ECO:0000256" key="4">
    <source>
        <dbReference type="ARBA" id="ARBA00022692"/>
    </source>
</evidence>
<keyword evidence="2" id="KW-0813">Transport</keyword>
<gene>
    <name evidence="9" type="ORF">BLA6863_07193</name>
</gene>
<dbReference type="AlphaFoldDB" id="A0A6P2SDM4"/>
<evidence type="ECO:0000313" key="10">
    <source>
        <dbReference type="Proteomes" id="UP000494170"/>
    </source>
</evidence>
<dbReference type="InterPro" id="IPR052031">
    <property type="entry name" value="Membrane_Transporter-Flippase"/>
</dbReference>
<reference evidence="9 10" key="1">
    <citation type="submission" date="2019-09" db="EMBL/GenBank/DDBJ databases">
        <authorList>
            <person name="Depoorter E."/>
        </authorList>
    </citation>
    <scope>NUCLEOTIDE SEQUENCE [LARGE SCALE GENOMIC DNA]</scope>
    <source>
        <strain evidence="9">LMG 6863</strain>
    </source>
</reference>
<name>A0A6P2SDM4_BURL3</name>
<dbReference type="GO" id="GO:0015297">
    <property type="term" value="F:antiporter activity"/>
    <property type="evidence" value="ECO:0007669"/>
    <property type="project" value="InterPro"/>
</dbReference>
<dbReference type="CDD" id="cd12082">
    <property type="entry name" value="MATE_like"/>
    <property type="match status" value="1"/>
</dbReference>
<keyword evidence="4 8" id="KW-0812">Transmembrane</keyword>
<evidence type="ECO:0000313" key="9">
    <source>
        <dbReference type="EMBL" id="VWC43048.1"/>
    </source>
</evidence>
<feature type="transmembrane region" description="Helical" evidence="8">
    <location>
        <begin position="122"/>
        <end position="143"/>
    </location>
</feature>
<protein>
    <submittedName>
        <fullName evidence="9">Multidrug transporter MatE</fullName>
    </submittedName>
</protein>
<feature type="transmembrane region" description="Helical" evidence="8">
    <location>
        <begin position="198"/>
        <end position="218"/>
    </location>
</feature>
<evidence type="ECO:0000256" key="8">
    <source>
        <dbReference type="SAM" id="Phobius"/>
    </source>
</evidence>
<feature type="transmembrane region" description="Helical" evidence="8">
    <location>
        <begin position="163"/>
        <end position="186"/>
    </location>
</feature>
<feature type="transmembrane region" description="Helical" evidence="8">
    <location>
        <begin position="275"/>
        <end position="297"/>
    </location>
</feature>
<evidence type="ECO:0000256" key="1">
    <source>
        <dbReference type="ARBA" id="ARBA00004651"/>
    </source>
</evidence>
<organism evidence="9 10">
    <name type="scientific">Burkholderia lata (strain ATCC 17760 / DSM 23089 / LMG 22485 / NCIMB 9086 / R18194 / 383)</name>
    <dbReference type="NCBI Taxonomy" id="482957"/>
    <lineage>
        <taxon>Bacteria</taxon>
        <taxon>Pseudomonadati</taxon>
        <taxon>Pseudomonadota</taxon>
        <taxon>Betaproteobacteria</taxon>
        <taxon>Burkholderiales</taxon>
        <taxon>Burkholderiaceae</taxon>
        <taxon>Burkholderia</taxon>
        <taxon>Burkholderia cepacia complex</taxon>
    </lineage>
</organism>
<feature type="transmembrane region" description="Helical" evidence="8">
    <location>
        <begin position="81"/>
        <end position="101"/>
    </location>
</feature>
<dbReference type="Pfam" id="PF01554">
    <property type="entry name" value="MatE"/>
    <property type="match status" value="2"/>
</dbReference>
<sequence length="490" mass="53068">MSDDRAAVAPAPPAASSAPTPSATAATLASTHASRADRMRQFAAEVRATWLMLYPMVLSSIFGYCMTLFDYRWIRDLPAEDMALLALVNGSVATFLFLLGKSFEESFVAVFAKAPREEQGRLFVQSLVFAGAIGALVVLVLIATRAPLMTFISGGQFHGERMFGYYALVIGSFPLTLLSTALSAAMRTYGDTKSPARISIACGVVNNILDPLLVFGLFGQHPSLQLFGLALTSWITKSLYLGWCVRCIRPRLRREQVVLPRPGVEWPTQRRLLRIFLPSAALEALTFLANTAVYSLIARYGVRAIGGYGIGFELMTIGFILIKGLSMVFMIRIGHLVRSRAPSRAALQSVMLLGVLFTAAISIAFFLLRALALRFLASDAGVIAVATALLDYVPLFVFSYLLTNLVTGCFQILERPARAMALGLFFSWIVTPGAIYLGVTHHLALTQLFALLAGVSVVRQAVYLTIFLRLMRRLGAAPSAPPAGVRAAAG</sequence>
<feature type="transmembrane region" description="Helical" evidence="8">
    <location>
        <begin position="445"/>
        <end position="468"/>
    </location>
</feature>
<feature type="transmembrane region" description="Helical" evidence="8">
    <location>
        <begin position="345"/>
        <end position="368"/>
    </location>
</feature>